<reference evidence="1 2" key="1">
    <citation type="submission" date="2015-01" db="EMBL/GenBank/DDBJ databases">
        <title>Evolution of Trichinella species and genotypes.</title>
        <authorList>
            <person name="Korhonen P.K."/>
            <person name="Edoardo P."/>
            <person name="Giuseppe L.R."/>
            <person name="Gasser R.B."/>
        </authorList>
    </citation>
    <scope>NUCLEOTIDE SEQUENCE [LARGE SCALE GENOMIC DNA]</scope>
    <source>
        <strain evidence="1">ISS120</strain>
    </source>
</reference>
<gene>
    <name evidence="1" type="ORF">T03_12096</name>
</gene>
<protein>
    <submittedName>
        <fullName evidence="1">Uncharacterized protein</fullName>
    </submittedName>
</protein>
<organism evidence="1 2">
    <name type="scientific">Trichinella britovi</name>
    <name type="common">Parasitic roundworm</name>
    <dbReference type="NCBI Taxonomy" id="45882"/>
    <lineage>
        <taxon>Eukaryota</taxon>
        <taxon>Metazoa</taxon>
        <taxon>Ecdysozoa</taxon>
        <taxon>Nematoda</taxon>
        <taxon>Enoplea</taxon>
        <taxon>Dorylaimia</taxon>
        <taxon>Trichinellida</taxon>
        <taxon>Trichinellidae</taxon>
        <taxon>Trichinella</taxon>
    </lineage>
</organism>
<evidence type="ECO:0000313" key="1">
    <source>
        <dbReference type="EMBL" id="KRY59399.1"/>
    </source>
</evidence>
<sequence length="86" mass="9951">MQIRITVAQLNKNAASRYDDCATILFVRLCCGCQDEWIESCQSFSFVSIRLKPILLPFSNFIYKLLRKRINISQRPTTQADSCRMA</sequence>
<evidence type="ECO:0000313" key="2">
    <source>
        <dbReference type="Proteomes" id="UP000054653"/>
    </source>
</evidence>
<dbReference type="EMBL" id="JYDI01000013">
    <property type="protein sequence ID" value="KRY59399.1"/>
    <property type="molecule type" value="Genomic_DNA"/>
</dbReference>
<dbReference type="AlphaFoldDB" id="A0A0V1DCY9"/>
<proteinExistence type="predicted"/>
<accession>A0A0V1DCY9</accession>
<name>A0A0V1DCY9_TRIBR</name>
<dbReference type="Proteomes" id="UP000054653">
    <property type="component" value="Unassembled WGS sequence"/>
</dbReference>
<keyword evidence="2" id="KW-1185">Reference proteome</keyword>
<comment type="caution">
    <text evidence="1">The sequence shown here is derived from an EMBL/GenBank/DDBJ whole genome shotgun (WGS) entry which is preliminary data.</text>
</comment>